<dbReference type="SUPFAM" id="SSF89946">
    <property type="entry name" value="Hypothetical protein VC0424"/>
    <property type="match status" value="1"/>
</dbReference>
<sequence>MTSTSTFISDQQHKENLELQLSMSPQTLEQLYEYGVSSSQSLKLEYFYYTNEQNKALSLSEPLVSLGYTSEFRQLEDAPGIYLITGWSTPVQATSDKINEWTAYMCSLGFKHDCEFDGWGTNPEQ</sequence>
<dbReference type="InterPro" id="IPR036701">
    <property type="entry name" value="RraB-like_sf"/>
</dbReference>
<dbReference type="Gene3D" id="3.30.70.970">
    <property type="entry name" value="RraB-like"/>
    <property type="match status" value="1"/>
</dbReference>
<evidence type="ECO:0000313" key="2">
    <source>
        <dbReference type="EMBL" id="SEQ20697.1"/>
    </source>
</evidence>
<protein>
    <submittedName>
        <fullName evidence="2">Regulator of ribonuclease activity B</fullName>
    </submittedName>
</protein>
<proteinExistence type="predicted"/>
<dbReference type="Pfam" id="PF06877">
    <property type="entry name" value="RraB"/>
    <property type="match status" value="1"/>
</dbReference>
<dbReference type="RefSeq" id="WP_069517761.1">
    <property type="nucleotide sequence ID" value="NZ_FOFP01000004.1"/>
</dbReference>
<feature type="domain" description="Regulator of ribonuclease activity B" evidence="1">
    <location>
        <begin position="26"/>
        <end position="121"/>
    </location>
</feature>
<evidence type="ECO:0000259" key="1">
    <source>
        <dbReference type="Pfam" id="PF06877"/>
    </source>
</evidence>
<reference evidence="2 3" key="1">
    <citation type="submission" date="2016-10" db="EMBL/GenBank/DDBJ databases">
        <authorList>
            <person name="Varghese N."/>
            <person name="Submissions S."/>
        </authorList>
    </citation>
    <scope>NUCLEOTIDE SEQUENCE [LARGE SCALE GENOMIC DNA]</scope>
    <source>
        <strain evidence="2 3">CIP 109853</strain>
    </source>
</reference>
<evidence type="ECO:0000313" key="3">
    <source>
        <dbReference type="Proteomes" id="UP000198512"/>
    </source>
</evidence>
<dbReference type="EMBL" id="FOFP01000004">
    <property type="protein sequence ID" value="SEQ20697.1"/>
    <property type="molecule type" value="Genomic_DNA"/>
</dbReference>
<dbReference type="Proteomes" id="UP000198512">
    <property type="component" value="Unassembled WGS sequence"/>
</dbReference>
<keyword evidence="3" id="KW-1185">Reference proteome</keyword>
<gene>
    <name evidence="2" type="ORF">SAMN05216600_10484</name>
</gene>
<comment type="caution">
    <text evidence="2">The sequence shown here is derived from an EMBL/GenBank/DDBJ whole genome shotgun (WGS) entry which is preliminary data.</text>
</comment>
<organism evidence="2 3">
    <name type="scientific">Pseudomonas cuatrocienegasensis</name>
    <dbReference type="NCBI Taxonomy" id="543360"/>
    <lineage>
        <taxon>Bacteria</taxon>
        <taxon>Pseudomonadati</taxon>
        <taxon>Pseudomonadota</taxon>
        <taxon>Gammaproteobacteria</taxon>
        <taxon>Pseudomonadales</taxon>
        <taxon>Pseudomonadaceae</taxon>
        <taxon>Pseudomonas</taxon>
    </lineage>
</organism>
<dbReference type="InterPro" id="IPR009671">
    <property type="entry name" value="RraB_dom"/>
</dbReference>
<name>A0ABY1B892_9PSED</name>
<accession>A0ABY1B892</accession>